<evidence type="ECO:0000313" key="2">
    <source>
        <dbReference type="Proteomes" id="UP000276133"/>
    </source>
</evidence>
<organism evidence="1 2">
    <name type="scientific">Brachionus plicatilis</name>
    <name type="common">Marine rotifer</name>
    <name type="synonym">Brachionus muelleri</name>
    <dbReference type="NCBI Taxonomy" id="10195"/>
    <lineage>
        <taxon>Eukaryota</taxon>
        <taxon>Metazoa</taxon>
        <taxon>Spiralia</taxon>
        <taxon>Gnathifera</taxon>
        <taxon>Rotifera</taxon>
        <taxon>Eurotatoria</taxon>
        <taxon>Monogononta</taxon>
        <taxon>Pseudotrocha</taxon>
        <taxon>Ploima</taxon>
        <taxon>Brachionidae</taxon>
        <taxon>Brachionus</taxon>
    </lineage>
</organism>
<proteinExistence type="predicted"/>
<protein>
    <submittedName>
        <fullName evidence="1">Uncharacterized protein</fullName>
    </submittedName>
</protein>
<dbReference type="EMBL" id="REGN01000285">
    <property type="protein sequence ID" value="RNA43055.1"/>
    <property type="molecule type" value="Genomic_DNA"/>
</dbReference>
<keyword evidence="2" id="KW-1185">Reference proteome</keyword>
<sequence>MKQLLQYRNQYNAIQVQLLGNRVQNKSYFVRENEHHQSRHIEQRLNYDHMNQYLQRMNTARISIINCICVMRILNNNSRNAFNIMPYRLICLRIRYKITPI</sequence>
<accession>A0A3M7T522</accession>
<comment type="caution">
    <text evidence="1">The sequence shown here is derived from an EMBL/GenBank/DDBJ whole genome shotgun (WGS) entry which is preliminary data.</text>
</comment>
<evidence type="ECO:0000313" key="1">
    <source>
        <dbReference type="EMBL" id="RNA43055.1"/>
    </source>
</evidence>
<reference evidence="1 2" key="1">
    <citation type="journal article" date="2018" name="Sci. Rep.">
        <title>Genomic signatures of local adaptation to the degree of environmental predictability in rotifers.</title>
        <authorList>
            <person name="Franch-Gras L."/>
            <person name="Hahn C."/>
            <person name="Garcia-Roger E.M."/>
            <person name="Carmona M.J."/>
            <person name="Serra M."/>
            <person name="Gomez A."/>
        </authorList>
    </citation>
    <scope>NUCLEOTIDE SEQUENCE [LARGE SCALE GENOMIC DNA]</scope>
    <source>
        <strain evidence="1">HYR1</strain>
    </source>
</reference>
<gene>
    <name evidence="1" type="ORF">BpHYR1_000913</name>
</gene>
<dbReference type="AlphaFoldDB" id="A0A3M7T522"/>
<name>A0A3M7T522_BRAPC</name>
<dbReference type="Proteomes" id="UP000276133">
    <property type="component" value="Unassembled WGS sequence"/>
</dbReference>